<dbReference type="GO" id="GO:0004843">
    <property type="term" value="F:cysteine-type deubiquitinase activity"/>
    <property type="evidence" value="ECO:0007669"/>
    <property type="project" value="TreeGrafter"/>
</dbReference>
<dbReference type="EMBL" id="SPHZ02000001">
    <property type="protein sequence ID" value="KAF0934803.1"/>
    <property type="molecule type" value="Genomic_DNA"/>
</dbReference>
<dbReference type="GO" id="GO:0005634">
    <property type="term" value="C:nucleus"/>
    <property type="evidence" value="ECO:0007669"/>
    <property type="project" value="TreeGrafter"/>
</dbReference>
<gene>
    <name evidence="1" type="ORF">E2562_028812</name>
</gene>
<dbReference type="SUPFAM" id="SSF54001">
    <property type="entry name" value="Cysteine proteinases"/>
    <property type="match status" value="1"/>
</dbReference>
<dbReference type="Pfam" id="PF10275">
    <property type="entry name" value="Peptidase_C65"/>
    <property type="match status" value="1"/>
</dbReference>
<keyword evidence="2" id="KW-1185">Reference proteome</keyword>
<accession>A0A6G1FDC3</accession>
<proteinExistence type="predicted"/>
<dbReference type="GO" id="GO:0043130">
    <property type="term" value="F:ubiquitin binding"/>
    <property type="evidence" value="ECO:0007669"/>
    <property type="project" value="TreeGrafter"/>
</dbReference>
<dbReference type="PANTHER" id="PTHR12931">
    <property type="entry name" value="UBIQUITIN THIOLESTERASE PROTEIN OTUB"/>
    <property type="match status" value="1"/>
</dbReference>
<dbReference type="GO" id="GO:0071108">
    <property type="term" value="P:protein K48-linked deubiquitination"/>
    <property type="evidence" value="ECO:0007669"/>
    <property type="project" value="TreeGrafter"/>
</dbReference>
<dbReference type="InterPro" id="IPR038765">
    <property type="entry name" value="Papain-like_cys_pep_sf"/>
</dbReference>
<organism evidence="1 2">
    <name type="scientific">Oryza meyeriana var. granulata</name>
    <dbReference type="NCBI Taxonomy" id="110450"/>
    <lineage>
        <taxon>Eukaryota</taxon>
        <taxon>Viridiplantae</taxon>
        <taxon>Streptophyta</taxon>
        <taxon>Embryophyta</taxon>
        <taxon>Tracheophyta</taxon>
        <taxon>Spermatophyta</taxon>
        <taxon>Magnoliopsida</taxon>
        <taxon>Liliopsida</taxon>
        <taxon>Poales</taxon>
        <taxon>Poaceae</taxon>
        <taxon>BOP clade</taxon>
        <taxon>Oryzoideae</taxon>
        <taxon>Oryzeae</taxon>
        <taxon>Oryzinae</taxon>
        <taxon>Oryza</taxon>
        <taxon>Oryza meyeriana</taxon>
    </lineage>
</organism>
<evidence type="ECO:0000313" key="2">
    <source>
        <dbReference type="Proteomes" id="UP000479710"/>
    </source>
</evidence>
<comment type="caution">
    <text evidence="1">The sequence shown here is derived from an EMBL/GenBank/DDBJ whole genome shotgun (WGS) entry which is preliminary data.</text>
</comment>
<dbReference type="Proteomes" id="UP000479710">
    <property type="component" value="Unassembled WGS sequence"/>
</dbReference>
<dbReference type="PANTHER" id="PTHR12931:SF37">
    <property type="entry name" value="OS02G0517600 PROTEIN"/>
    <property type="match status" value="1"/>
</dbReference>
<sequence length="142" mass="17329">MGVALYHYFRNIDHAFQQPEVGLRLKFLDRRYSEFRPVIPDRECFLRSFIFSYLEQVVDRIDTHEEDRLLAAVRELARRADHFQWASEFSRRREAFERLIVKIKGWKRMWDYPTSRVSYNRGEFLLEFFSSYDTTDDSEKTP</sequence>
<dbReference type="InterPro" id="IPR042467">
    <property type="entry name" value="Peptidase_C65_otubain_sub2"/>
</dbReference>
<reference evidence="1 2" key="1">
    <citation type="submission" date="2019-11" db="EMBL/GenBank/DDBJ databases">
        <title>Whole genome sequence of Oryza granulata.</title>
        <authorList>
            <person name="Li W."/>
        </authorList>
    </citation>
    <scope>NUCLEOTIDE SEQUENCE [LARGE SCALE GENOMIC DNA]</scope>
    <source>
        <strain evidence="2">cv. Menghai</strain>
        <tissue evidence="1">Leaf</tissue>
    </source>
</reference>
<dbReference type="OrthoDB" id="690505at2759"/>
<dbReference type="AlphaFoldDB" id="A0A6G1FDC3"/>
<name>A0A6G1FDC3_9ORYZ</name>
<evidence type="ECO:0000313" key="1">
    <source>
        <dbReference type="EMBL" id="KAF0934803.1"/>
    </source>
</evidence>
<dbReference type="InterPro" id="IPR019400">
    <property type="entry name" value="Peptidase_C65_otubain"/>
</dbReference>
<protein>
    <submittedName>
        <fullName evidence="1">Uncharacterized protein</fullName>
    </submittedName>
</protein>
<dbReference type="Gene3D" id="1.20.1300.20">
    <property type="entry name" value="Peptidase C65 Otubain, subdomain 2"/>
    <property type="match status" value="1"/>
</dbReference>